<reference evidence="1 2" key="2">
    <citation type="journal article" date="2021" name="Genomics">
        <title>High-quality reference genome for Clonorchis sinensis.</title>
        <authorList>
            <person name="Young N.D."/>
            <person name="Stroehlein A.J."/>
            <person name="Kinkar L."/>
            <person name="Wang T."/>
            <person name="Sohn W.M."/>
            <person name="Chang B.C.H."/>
            <person name="Kaur P."/>
            <person name="Weisz D."/>
            <person name="Dudchenko O."/>
            <person name="Aiden E.L."/>
            <person name="Korhonen P.K."/>
            <person name="Gasser R.B."/>
        </authorList>
    </citation>
    <scope>NUCLEOTIDE SEQUENCE [LARGE SCALE GENOMIC DNA]</scope>
    <source>
        <strain evidence="1">Cs-k2</strain>
    </source>
</reference>
<dbReference type="EMBL" id="NIRI02000042">
    <property type="protein sequence ID" value="KAG5452570.1"/>
    <property type="molecule type" value="Genomic_DNA"/>
</dbReference>
<keyword evidence="2" id="KW-1185">Reference proteome</keyword>
<dbReference type="Proteomes" id="UP000286415">
    <property type="component" value="Unassembled WGS sequence"/>
</dbReference>
<proteinExistence type="predicted"/>
<evidence type="ECO:0000313" key="2">
    <source>
        <dbReference type="Proteomes" id="UP000286415"/>
    </source>
</evidence>
<comment type="caution">
    <text evidence="1">The sequence shown here is derived from an EMBL/GenBank/DDBJ whole genome shotgun (WGS) entry which is preliminary data.</text>
</comment>
<protein>
    <submittedName>
        <fullName evidence="1">Uncharacterized protein</fullName>
    </submittedName>
</protein>
<name>A0A8T1MU28_CLOSI</name>
<sequence>MPTCSSTADLPAIDFPVHHIGGSFYLEYNIPILAWTLFILTSQFLPCSQEKKLDEQTLFFVLRFCQTNRPTCIFFLAPFSHHHPFRSVAMFSTLTYQEKLSWPFRCYFL</sequence>
<dbReference type="AlphaFoldDB" id="A0A8T1MU28"/>
<organism evidence="1 2">
    <name type="scientific">Clonorchis sinensis</name>
    <name type="common">Chinese liver fluke</name>
    <dbReference type="NCBI Taxonomy" id="79923"/>
    <lineage>
        <taxon>Eukaryota</taxon>
        <taxon>Metazoa</taxon>
        <taxon>Spiralia</taxon>
        <taxon>Lophotrochozoa</taxon>
        <taxon>Platyhelminthes</taxon>
        <taxon>Trematoda</taxon>
        <taxon>Digenea</taxon>
        <taxon>Opisthorchiida</taxon>
        <taxon>Opisthorchiata</taxon>
        <taxon>Opisthorchiidae</taxon>
        <taxon>Clonorchis</taxon>
    </lineage>
</organism>
<reference evidence="1 2" key="1">
    <citation type="journal article" date="2018" name="Biotechnol. Adv.">
        <title>Improved genomic resources and new bioinformatic workflow for the carcinogenic parasite Clonorchis sinensis: Biotechnological implications.</title>
        <authorList>
            <person name="Wang D."/>
            <person name="Korhonen P.K."/>
            <person name="Gasser R.B."/>
            <person name="Young N.D."/>
        </authorList>
    </citation>
    <scope>NUCLEOTIDE SEQUENCE [LARGE SCALE GENOMIC DNA]</scope>
    <source>
        <strain evidence="1">Cs-k2</strain>
    </source>
</reference>
<accession>A0A8T1MU28</accession>
<evidence type="ECO:0000313" key="1">
    <source>
        <dbReference type="EMBL" id="KAG5452570.1"/>
    </source>
</evidence>
<gene>
    <name evidence="1" type="ORF">CSKR_201740</name>
</gene>